<dbReference type="AlphaFoldDB" id="A0A6F8VEN9"/>
<keyword evidence="4" id="KW-1185">Reference proteome</keyword>
<sequence>MTTHPHSASAINRYLEELLEVEFTFLQVGELATSLAALAAENREFLLGWTRRIASTNIQIAYQFALRAITLLDHTDRRMIEAWALHAMDTYDRSGLSSGMRVIKEVENFAHQSHARSAGVVFEDVAGIMLNFVHGLSGRRLKLEPGDAAYTDSETLFLPAVIARMQTARHNFTLCKATVAMMWAQTRYGSFRVELPQLLAAYEDGERALNCFHALETLRLQARIADELPGLYREMQKLAAQLGETLPHDWEGYALQLGRSEATVEDSLRLLVDAYAGTSLPSLCYQGELRPEAVAACMATRIAKEKMLLRVKLAQLEQEVQKHRSAEGSDKPAKFGLAEKAENESGLTALELTLDGAPVAPPEDVRQLITSIQLDLGEIPPEYLVAAGPGEYDPSLYEEKPADPDAVWQGTYHEEGATLYPEWDYGRQHYRKNWCVMREKDVTPVHDGFRAATLGKYSGLLKHLRKTFEAMRDENRLLKRQSYGDNVDIDALVEALADARDGSEMSDRLFMRMHRTERNIAVMFMVDMSGSTRGWINDAERESLVLLCETLETLGDRYAIYGFSGTTRKRCELFRIKRFDEPYNEEVQGRISGIRPQEYTRMGFAIRHLTSLLKGVEARTKLLITLSDGKPDDYNDNYRTRYGIEDTRKALQEAQRSGIHPFCITLDEKARDYLPHLYGAVNYTVIDQVGKLPFKVADIYRRLTS</sequence>
<feature type="domain" description="VWFA" evidence="2">
    <location>
        <begin position="521"/>
        <end position="705"/>
    </location>
</feature>
<dbReference type="PANTHER" id="PTHR41248:SF1">
    <property type="entry name" value="NORD PROTEIN"/>
    <property type="match status" value="1"/>
</dbReference>
<dbReference type="InterPro" id="IPR002035">
    <property type="entry name" value="VWF_A"/>
</dbReference>
<keyword evidence="1" id="KW-0175">Coiled coil</keyword>
<dbReference type="PANTHER" id="PTHR41248">
    <property type="entry name" value="NORD PROTEIN"/>
    <property type="match status" value="1"/>
</dbReference>
<dbReference type="InterPro" id="IPR036465">
    <property type="entry name" value="vWFA_dom_sf"/>
</dbReference>
<evidence type="ECO:0000256" key="1">
    <source>
        <dbReference type="SAM" id="Coils"/>
    </source>
</evidence>
<proteinExistence type="predicted"/>
<dbReference type="SUPFAM" id="SSF53300">
    <property type="entry name" value="vWA-like"/>
    <property type="match status" value="1"/>
</dbReference>
<accession>A0A6F8VEN9</accession>
<organism evidence="3 4">
    <name type="scientific">Sulfurimicrobium lacus</name>
    <dbReference type="NCBI Taxonomy" id="2715678"/>
    <lineage>
        <taxon>Bacteria</taxon>
        <taxon>Pseudomonadati</taxon>
        <taxon>Pseudomonadota</taxon>
        <taxon>Betaproteobacteria</taxon>
        <taxon>Nitrosomonadales</taxon>
        <taxon>Sulfuricellaceae</taxon>
        <taxon>Sulfurimicrobium</taxon>
    </lineage>
</organism>
<dbReference type="Proteomes" id="UP000502260">
    <property type="component" value="Chromosome"/>
</dbReference>
<gene>
    <name evidence="3" type="ORF">SKTS_25270</name>
</gene>
<dbReference type="KEGG" id="slac:SKTS_25270"/>
<dbReference type="Gene3D" id="3.40.50.410">
    <property type="entry name" value="von Willebrand factor, type A domain"/>
    <property type="match status" value="1"/>
</dbReference>
<feature type="coiled-coil region" evidence="1">
    <location>
        <begin position="299"/>
        <end position="326"/>
    </location>
</feature>
<dbReference type="PROSITE" id="PS50234">
    <property type="entry name" value="VWFA"/>
    <property type="match status" value="1"/>
</dbReference>
<evidence type="ECO:0000259" key="2">
    <source>
        <dbReference type="PROSITE" id="PS50234"/>
    </source>
</evidence>
<protein>
    <recommendedName>
        <fullName evidence="2">VWFA domain-containing protein</fullName>
    </recommendedName>
</protein>
<dbReference type="RefSeq" id="WP_173065660.1">
    <property type="nucleotide sequence ID" value="NZ_AP022853.1"/>
</dbReference>
<dbReference type="SMART" id="SM00327">
    <property type="entry name" value="VWA"/>
    <property type="match status" value="1"/>
</dbReference>
<evidence type="ECO:0000313" key="3">
    <source>
        <dbReference type="EMBL" id="BCB27641.1"/>
    </source>
</evidence>
<reference evidence="4" key="1">
    <citation type="submission" date="2020-03" db="EMBL/GenBank/DDBJ databases">
        <title>Complete genome sequence of sulfur-oxidizing bacterium skT11.</title>
        <authorList>
            <person name="Kanda M."/>
            <person name="Kojima H."/>
            <person name="Fukui M."/>
        </authorList>
    </citation>
    <scope>NUCLEOTIDE SEQUENCE [LARGE SCALE GENOMIC DNA]</scope>
    <source>
        <strain evidence="4">skT11</strain>
    </source>
</reference>
<evidence type="ECO:0000313" key="4">
    <source>
        <dbReference type="Proteomes" id="UP000502260"/>
    </source>
</evidence>
<dbReference type="InterPro" id="IPR051928">
    <property type="entry name" value="NorD/CobT"/>
</dbReference>
<dbReference type="CDD" id="cd01454">
    <property type="entry name" value="vWA_norD_type"/>
    <property type="match status" value="1"/>
</dbReference>
<dbReference type="EMBL" id="AP022853">
    <property type="protein sequence ID" value="BCB27641.1"/>
    <property type="molecule type" value="Genomic_DNA"/>
</dbReference>
<name>A0A6F8VEN9_9PROT</name>